<evidence type="ECO:0000256" key="1">
    <source>
        <dbReference type="ARBA" id="ARBA00023125"/>
    </source>
</evidence>
<dbReference type="Pfam" id="PF21313">
    <property type="entry name" value="EthR_C"/>
    <property type="match status" value="1"/>
</dbReference>
<evidence type="ECO:0000259" key="3">
    <source>
        <dbReference type="PROSITE" id="PS50977"/>
    </source>
</evidence>
<reference evidence="5" key="1">
    <citation type="journal article" date="2019" name="Int. J. Syst. Evol. Microbiol.">
        <title>The Global Catalogue of Microorganisms (GCM) 10K type strain sequencing project: providing services to taxonomists for standard genome sequencing and annotation.</title>
        <authorList>
            <consortium name="The Broad Institute Genomics Platform"/>
            <consortium name="The Broad Institute Genome Sequencing Center for Infectious Disease"/>
            <person name="Wu L."/>
            <person name="Ma J."/>
        </authorList>
    </citation>
    <scope>NUCLEOTIDE SEQUENCE [LARGE SCALE GENOMIC DNA]</scope>
    <source>
        <strain evidence="5">JCM 13518</strain>
    </source>
</reference>
<dbReference type="Pfam" id="PF00440">
    <property type="entry name" value="TetR_N"/>
    <property type="match status" value="1"/>
</dbReference>
<dbReference type="Gene3D" id="1.10.357.10">
    <property type="entry name" value="Tetracycline Repressor, domain 2"/>
    <property type="match status" value="1"/>
</dbReference>
<organism evidence="4 5">
    <name type="scientific">Aeromicrobium alkaliterrae</name>
    <dbReference type="NCBI Taxonomy" id="302168"/>
    <lineage>
        <taxon>Bacteria</taxon>
        <taxon>Bacillati</taxon>
        <taxon>Actinomycetota</taxon>
        <taxon>Actinomycetes</taxon>
        <taxon>Propionibacteriales</taxon>
        <taxon>Nocardioidaceae</taxon>
        <taxon>Aeromicrobium</taxon>
    </lineage>
</organism>
<evidence type="ECO:0000313" key="5">
    <source>
        <dbReference type="Proteomes" id="UP001501057"/>
    </source>
</evidence>
<dbReference type="PROSITE" id="PS50977">
    <property type="entry name" value="HTH_TETR_2"/>
    <property type="match status" value="1"/>
</dbReference>
<proteinExistence type="predicted"/>
<keyword evidence="1 2" id="KW-0238">DNA-binding</keyword>
<dbReference type="SUPFAM" id="SSF48498">
    <property type="entry name" value="Tetracyclin repressor-like, C-terminal domain"/>
    <property type="match status" value="1"/>
</dbReference>
<dbReference type="RefSeq" id="WP_344202786.1">
    <property type="nucleotide sequence ID" value="NZ_BAAAME010000005.1"/>
</dbReference>
<evidence type="ECO:0000313" key="4">
    <source>
        <dbReference type="EMBL" id="GAA1746578.1"/>
    </source>
</evidence>
<dbReference type="InterPro" id="IPR050109">
    <property type="entry name" value="HTH-type_TetR-like_transc_reg"/>
</dbReference>
<name>A0ABP4W3P7_9ACTN</name>
<keyword evidence="5" id="KW-1185">Reference proteome</keyword>
<feature type="domain" description="HTH tetR-type" evidence="3">
    <location>
        <begin position="22"/>
        <end position="82"/>
    </location>
</feature>
<dbReference type="InterPro" id="IPR036271">
    <property type="entry name" value="Tet_transcr_reg_TetR-rel_C_sf"/>
</dbReference>
<dbReference type="Gene3D" id="1.10.10.60">
    <property type="entry name" value="Homeodomain-like"/>
    <property type="match status" value="1"/>
</dbReference>
<dbReference type="SUPFAM" id="SSF46689">
    <property type="entry name" value="Homeodomain-like"/>
    <property type="match status" value="1"/>
</dbReference>
<dbReference type="InterPro" id="IPR009057">
    <property type="entry name" value="Homeodomain-like_sf"/>
</dbReference>
<accession>A0ABP4W3P7</accession>
<protein>
    <submittedName>
        <fullName evidence="4">TetR/AcrR family transcriptional regulator</fullName>
    </submittedName>
</protein>
<dbReference type="Proteomes" id="UP001501057">
    <property type="component" value="Unassembled WGS sequence"/>
</dbReference>
<dbReference type="PANTHER" id="PTHR30055:SF226">
    <property type="entry name" value="HTH-TYPE TRANSCRIPTIONAL REGULATOR PKSA"/>
    <property type="match status" value="1"/>
</dbReference>
<dbReference type="PRINTS" id="PR00455">
    <property type="entry name" value="HTHTETR"/>
</dbReference>
<evidence type="ECO:0000256" key="2">
    <source>
        <dbReference type="PROSITE-ProRule" id="PRU00335"/>
    </source>
</evidence>
<dbReference type="PANTHER" id="PTHR30055">
    <property type="entry name" value="HTH-TYPE TRANSCRIPTIONAL REGULATOR RUTR"/>
    <property type="match status" value="1"/>
</dbReference>
<sequence length="214" mass="24196">MREPTAVQQTRRDVGPITDRGAARRRQLLDAARRVFERQGFTDARVADIVKEAHASHGTFYTYFDTKEAIFVEVARTVIEDMHEDMAVAVPTSGLDLRVHDAIDRFIHAYRPNAAIIALMEQLALDSVEMRALRLDLRDSFVQRTRRGIERMQADGSVPADLDVEYTAEALGAMLEYTCHLWFSLGKEFEERRLADALAGIWFATLHPEGHGAP</sequence>
<dbReference type="InterPro" id="IPR049397">
    <property type="entry name" value="EthR_C"/>
</dbReference>
<dbReference type="InterPro" id="IPR001647">
    <property type="entry name" value="HTH_TetR"/>
</dbReference>
<dbReference type="EMBL" id="BAAAME010000005">
    <property type="protein sequence ID" value="GAA1746578.1"/>
    <property type="molecule type" value="Genomic_DNA"/>
</dbReference>
<comment type="caution">
    <text evidence="4">The sequence shown here is derived from an EMBL/GenBank/DDBJ whole genome shotgun (WGS) entry which is preliminary data.</text>
</comment>
<feature type="DNA-binding region" description="H-T-H motif" evidence="2">
    <location>
        <begin position="45"/>
        <end position="64"/>
    </location>
</feature>
<gene>
    <name evidence="4" type="ORF">GCM10009710_28320</name>
</gene>